<comment type="subcellular location">
    <subcellularLocation>
        <location evidence="1">Cell membrane</location>
        <topology evidence="1">Multi-pass membrane protein</topology>
    </subcellularLocation>
    <subcellularLocation>
        <location evidence="6">Membrane</location>
        <topology evidence="6">Multi-pass membrane protein</topology>
    </subcellularLocation>
</comment>
<evidence type="ECO:0000256" key="1">
    <source>
        <dbReference type="ARBA" id="ARBA00004651"/>
    </source>
</evidence>
<keyword evidence="6" id="KW-0813">Transport</keyword>
<name>A0ABU9E7K8_9BACT</name>
<comment type="similarity">
    <text evidence="6">Belongs to the exbB/tolQ family.</text>
</comment>
<evidence type="ECO:0000256" key="3">
    <source>
        <dbReference type="ARBA" id="ARBA00022692"/>
    </source>
</evidence>
<feature type="transmembrane region" description="Helical" evidence="7">
    <location>
        <begin position="189"/>
        <end position="210"/>
    </location>
</feature>
<keyword evidence="6" id="KW-0653">Protein transport</keyword>
<evidence type="ECO:0000256" key="7">
    <source>
        <dbReference type="SAM" id="Phobius"/>
    </source>
</evidence>
<keyword evidence="5 7" id="KW-0472">Membrane</keyword>
<sequence length="238" mass="25731">MTQPILLAQLRLPSSPIDMILGGTLPTKIVLVVLVLFSLVSVWIMWAKARQFRKVRRLGDEFISAMERAQRLEDAYKAILSLPDSPYGRVFRQGINFFSELRPGGLREGAQVQGLSAAQLEVLRLVLEKEEAEERDELARGLTWLAVVASVSPLLGLLGTVIGVMNAFLGITATGSTNIGAVAPGVAEALTTTVAGLFVAIPAVIAYNHFVSRLNLVSNELEGFSSEFIGTLAREGRV</sequence>
<dbReference type="RefSeq" id="WP_405280011.1">
    <property type="nucleotide sequence ID" value="NZ_CP144380.1"/>
</dbReference>
<feature type="transmembrane region" description="Helical" evidence="7">
    <location>
        <begin position="144"/>
        <end position="169"/>
    </location>
</feature>
<evidence type="ECO:0000259" key="8">
    <source>
        <dbReference type="Pfam" id="PF01618"/>
    </source>
</evidence>
<keyword evidence="2" id="KW-1003">Cell membrane</keyword>
<gene>
    <name evidence="9" type="ORF">WI372_06640</name>
</gene>
<evidence type="ECO:0000256" key="6">
    <source>
        <dbReference type="RuleBase" id="RU004057"/>
    </source>
</evidence>
<evidence type="ECO:0000256" key="2">
    <source>
        <dbReference type="ARBA" id="ARBA00022475"/>
    </source>
</evidence>
<dbReference type="InterPro" id="IPR002898">
    <property type="entry name" value="MotA_ExbB_proton_chnl"/>
</dbReference>
<evidence type="ECO:0000256" key="5">
    <source>
        <dbReference type="ARBA" id="ARBA00023136"/>
    </source>
</evidence>
<dbReference type="Proteomes" id="UP001484239">
    <property type="component" value="Unassembled WGS sequence"/>
</dbReference>
<accession>A0ABU9E7K8</accession>
<dbReference type="PANTHER" id="PTHR30625:SF3">
    <property type="entry name" value="TOL-PAL SYSTEM PROTEIN TOLQ"/>
    <property type="match status" value="1"/>
</dbReference>
<dbReference type="Pfam" id="PF01618">
    <property type="entry name" value="MotA_ExbB"/>
    <property type="match status" value="1"/>
</dbReference>
<keyword evidence="10" id="KW-1185">Reference proteome</keyword>
<dbReference type="InterPro" id="IPR050790">
    <property type="entry name" value="ExbB/TolQ_transport"/>
</dbReference>
<dbReference type="PANTHER" id="PTHR30625">
    <property type="entry name" value="PROTEIN TOLQ"/>
    <property type="match status" value="1"/>
</dbReference>
<proteinExistence type="inferred from homology"/>
<comment type="caution">
    <text evidence="9">The sequence shown here is derived from an EMBL/GenBank/DDBJ whole genome shotgun (WGS) entry which is preliminary data.</text>
</comment>
<keyword evidence="4 7" id="KW-1133">Transmembrane helix</keyword>
<feature type="transmembrane region" description="Helical" evidence="7">
    <location>
        <begin position="29"/>
        <end position="47"/>
    </location>
</feature>
<evidence type="ECO:0000313" key="10">
    <source>
        <dbReference type="Proteomes" id="UP001484239"/>
    </source>
</evidence>
<evidence type="ECO:0000313" key="9">
    <source>
        <dbReference type="EMBL" id="MEK9500649.1"/>
    </source>
</evidence>
<organism evidence="9 10">
    <name type="scientific">Gaopeijia maritima</name>
    <dbReference type="NCBI Taxonomy" id="3119007"/>
    <lineage>
        <taxon>Bacteria</taxon>
        <taxon>Pseudomonadati</taxon>
        <taxon>Gemmatimonadota</taxon>
        <taxon>Longimicrobiia</taxon>
        <taxon>Gaopeijiales</taxon>
        <taxon>Gaopeijiaceae</taxon>
        <taxon>Gaopeijia</taxon>
    </lineage>
</organism>
<protein>
    <submittedName>
        <fullName evidence="9">MotA/TolQ/ExbB proton channel family protein</fullName>
    </submittedName>
</protein>
<dbReference type="EMBL" id="JBBHLI010000003">
    <property type="protein sequence ID" value="MEK9500649.1"/>
    <property type="molecule type" value="Genomic_DNA"/>
</dbReference>
<reference evidence="9 10" key="1">
    <citation type="submission" date="2024-02" db="EMBL/GenBank/DDBJ databases">
        <title>A novel Gemmatimonadota bacterium.</title>
        <authorList>
            <person name="Du Z.-J."/>
            <person name="Ye Y.-Q."/>
        </authorList>
    </citation>
    <scope>NUCLEOTIDE SEQUENCE [LARGE SCALE GENOMIC DNA]</scope>
    <source>
        <strain evidence="9 10">DH-20</strain>
    </source>
</reference>
<keyword evidence="3 7" id="KW-0812">Transmembrane</keyword>
<feature type="domain" description="MotA/TolQ/ExbB proton channel" evidence="8">
    <location>
        <begin position="115"/>
        <end position="222"/>
    </location>
</feature>
<evidence type="ECO:0000256" key="4">
    <source>
        <dbReference type="ARBA" id="ARBA00022989"/>
    </source>
</evidence>